<dbReference type="AlphaFoldDB" id="A0A5M3WF95"/>
<feature type="transmembrane region" description="Helical" evidence="2">
    <location>
        <begin position="211"/>
        <end position="238"/>
    </location>
</feature>
<dbReference type="SUPFAM" id="SSF55961">
    <property type="entry name" value="Bet v1-like"/>
    <property type="match status" value="1"/>
</dbReference>
<comment type="caution">
    <text evidence="3">The sequence shown here is derived from an EMBL/GenBank/DDBJ whole genome shotgun (WGS) entry which is preliminary data.</text>
</comment>
<keyword evidence="2" id="KW-0472">Membrane</keyword>
<gene>
    <name evidence="3" type="ORF">Amac_013500</name>
</gene>
<keyword evidence="2" id="KW-0812">Transmembrane</keyword>
<dbReference type="SUPFAM" id="SSF53474">
    <property type="entry name" value="alpha/beta-Hydrolases"/>
    <property type="match status" value="1"/>
</dbReference>
<sequence length="572" mass="62472">MIPADAVWRVLASPAGARQWLGDPWHPGLQEGALVPVRGSRPAVIDGIAPDGTLSLLFEGGRRATVEVRPDGADTIMVVTDYGGDALAVGWDGLLTAARFLADRTHARRRPRQAVVVIHGMGNQRPNATVRRLGDALAPPQEQFSKPDQVSRAYDLRRSQLERKRNRPRTDIYELYWAHRVPTTGWGQLTAWLRSVFLRDPRRIHPRLRPLVLLFYGVLLTALMGAGALVLVVGTQWFDGIKANTSTLTQAGGVSLLLSLLSGAVSGVLLSTFGDVARYLDDAPGNVAVRQGIRDSGVALLRRLHEGGLYDRIVVVGHSLGSVIGYDIIRLYWAEVNGLHGSPPPFKQEALDAYRRLLAAPVTDLVGYQTAQRKLWMEYRRLGSPWLVTDFVTLGSPLSLADTLLARSPADLELHKARQELPTCPPTCDPKKLAIRVQYLADGRILTVRTLPAGAPFAVVRWTNLYFPSRFLFFGDPVGGPLAPVLGGGIKDVQVTTDSRLRRGTPLAHTSYWRATAEHPDAAVRALTEAVGIESGRWLNGHLAAMPWECSVPPGPSRPRAADREPPPADTP</sequence>
<protein>
    <submittedName>
        <fullName evidence="3">Uncharacterized protein</fullName>
    </submittedName>
</protein>
<feature type="region of interest" description="Disordered" evidence="1">
    <location>
        <begin position="550"/>
        <end position="572"/>
    </location>
</feature>
<feature type="compositionally biased region" description="Basic and acidic residues" evidence="1">
    <location>
        <begin position="560"/>
        <end position="572"/>
    </location>
</feature>
<feature type="transmembrane region" description="Helical" evidence="2">
    <location>
        <begin position="250"/>
        <end position="270"/>
    </location>
</feature>
<dbReference type="Gene3D" id="3.40.50.1820">
    <property type="entry name" value="alpha/beta hydrolase"/>
    <property type="match status" value="1"/>
</dbReference>
<keyword evidence="2" id="KW-1133">Transmembrane helix</keyword>
<reference evidence="3 4" key="1">
    <citation type="submission" date="2019-10" db="EMBL/GenBank/DDBJ databases">
        <title>Whole genome shotgun sequence of Acrocarpospora macrocephala NBRC 16266.</title>
        <authorList>
            <person name="Ichikawa N."/>
            <person name="Kimura A."/>
            <person name="Kitahashi Y."/>
            <person name="Komaki H."/>
            <person name="Oguchi A."/>
        </authorList>
    </citation>
    <scope>NUCLEOTIDE SEQUENCE [LARGE SCALE GENOMIC DNA]</scope>
    <source>
        <strain evidence="3 4">NBRC 16266</strain>
    </source>
</reference>
<keyword evidence="4" id="KW-1185">Reference proteome</keyword>
<dbReference type="InterPro" id="IPR029058">
    <property type="entry name" value="AB_hydrolase_fold"/>
</dbReference>
<organism evidence="3 4">
    <name type="scientific">Acrocarpospora macrocephala</name>
    <dbReference type="NCBI Taxonomy" id="150177"/>
    <lineage>
        <taxon>Bacteria</taxon>
        <taxon>Bacillati</taxon>
        <taxon>Actinomycetota</taxon>
        <taxon>Actinomycetes</taxon>
        <taxon>Streptosporangiales</taxon>
        <taxon>Streptosporangiaceae</taxon>
        <taxon>Acrocarpospora</taxon>
    </lineage>
</organism>
<dbReference type="EMBL" id="BLAE01000007">
    <property type="protein sequence ID" value="GES07755.1"/>
    <property type="molecule type" value="Genomic_DNA"/>
</dbReference>
<evidence type="ECO:0000256" key="2">
    <source>
        <dbReference type="SAM" id="Phobius"/>
    </source>
</evidence>
<evidence type="ECO:0000256" key="1">
    <source>
        <dbReference type="SAM" id="MobiDB-lite"/>
    </source>
</evidence>
<proteinExistence type="predicted"/>
<dbReference type="InterPro" id="IPR023393">
    <property type="entry name" value="START-like_dom_sf"/>
</dbReference>
<name>A0A5M3WF95_9ACTN</name>
<evidence type="ECO:0000313" key="4">
    <source>
        <dbReference type="Proteomes" id="UP000331127"/>
    </source>
</evidence>
<dbReference type="Gene3D" id="3.30.530.20">
    <property type="match status" value="1"/>
</dbReference>
<dbReference type="Proteomes" id="UP000331127">
    <property type="component" value="Unassembled WGS sequence"/>
</dbReference>
<accession>A0A5M3WF95</accession>
<evidence type="ECO:0000313" key="3">
    <source>
        <dbReference type="EMBL" id="GES07755.1"/>
    </source>
</evidence>